<proteinExistence type="predicted"/>
<evidence type="ECO:0000313" key="1">
    <source>
        <dbReference type="EMBL" id="QLJ99859.1"/>
    </source>
</evidence>
<dbReference type="AlphaFoldDB" id="A0A7D5Y9Y5"/>
<accession>A0A7D5Y9Y5</accession>
<dbReference type="Pfam" id="PF03966">
    <property type="entry name" value="Trm112p"/>
    <property type="match status" value="1"/>
</dbReference>
<dbReference type="InterPro" id="IPR005651">
    <property type="entry name" value="Trm112-like"/>
</dbReference>
<name>A0A7D5Y9Y5_9ACTN</name>
<protein>
    <submittedName>
        <fullName evidence="1">Trm112 family protein</fullName>
    </submittedName>
</protein>
<dbReference type="Gene3D" id="2.20.25.10">
    <property type="match status" value="1"/>
</dbReference>
<sequence>MPDLALDPDLLDVLACPDTDHAPLRAAPDGRTLTCTGCGRVYDVVDGIPVLLLDRGRPSGGATGEDACDA</sequence>
<gene>
    <name evidence="1" type="ORF">HZU44_07135</name>
</gene>
<dbReference type="EMBL" id="CP058905">
    <property type="protein sequence ID" value="QLJ99859.1"/>
    <property type="molecule type" value="Genomic_DNA"/>
</dbReference>
<dbReference type="SUPFAM" id="SSF158997">
    <property type="entry name" value="Trm112p-like"/>
    <property type="match status" value="1"/>
</dbReference>
<reference evidence="1" key="1">
    <citation type="submission" date="2020-08" db="EMBL/GenBank/DDBJ databases">
        <title>A bifunctional nitrone conjugated secondary metabolite targeting the ribosome.</title>
        <authorList>
            <person name="Limbrick E.M."/>
            <person name="Graf M."/>
            <person name="Derewacz D.K."/>
            <person name="Nguyen F."/>
            <person name="Spraggins J.M."/>
            <person name="Wieland M."/>
            <person name="Ynigez-Gutierrez A.E."/>
            <person name="Reisman B.J."/>
            <person name="Zinshteyn B."/>
            <person name="McCulloch K."/>
            <person name="Iverson T.M."/>
            <person name="Green R."/>
            <person name="Wilson D.N."/>
            <person name="Bachmann B.O."/>
        </authorList>
    </citation>
    <scope>NUCLEOTIDE SEQUENCE</scope>
    <source>
        <strain evidence="1">Africana</strain>
    </source>
</reference>
<organism evidence="1">
    <name type="scientific">Micromonospora carbonacea</name>
    <dbReference type="NCBI Taxonomy" id="47853"/>
    <lineage>
        <taxon>Bacteria</taxon>
        <taxon>Bacillati</taxon>
        <taxon>Actinomycetota</taxon>
        <taxon>Actinomycetes</taxon>
        <taxon>Micromonosporales</taxon>
        <taxon>Micromonosporaceae</taxon>
        <taxon>Micromonospora</taxon>
    </lineage>
</organism>